<dbReference type="InterPro" id="IPR003439">
    <property type="entry name" value="ABC_transporter-like_ATP-bd"/>
</dbReference>
<protein>
    <recommendedName>
        <fullName evidence="8">Energy-coupling factor transporter ATP-binding protein EcfA2</fullName>
        <ecNumber evidence="8">7.-.-.-</ecNumber>
    </recommendedName>
</protein>
<sequence>MLIEVNDLEHCYSPDLDPGDYAIKDISFEIAEGEFIGLIGHTGSGKSTLVQTLNGLVEPTGGQVKVSGLDLTEAESLKEIHQKVGLVFQYPEHQLFEETVFKDVAFGPKNLGLKEGKIKKRVQHALELVNLDYDQFKDRSPFRLSGGQQRRVAIAGVLAMEPEILILDEPTAGLDPQMRKQLIEEIVELQEKFSLTIILISHRMEEIARLSDRVFVLDNGKLSLTGTPDEVFSNYEYLTEIGLGVPEITEVLHKVRARGIEVDTNIFTVDQAKNELLKVMRG</sequence>
<evidence type="ECO:0000256" key="8">
    <source>
        <dbReference type="RuleBase" id="RU365104"/>
    </source>
</evidence>
<evidence type="ECO:0000256" key="7">
    <source>
        <dbReference type="ARBA" id="ARBA00023136"/>
    </source>
</evidence>
<dbReference type="EMBL" id="JAFBDQ010000018">
    <property type="protein sequence ID" value="MBM7557804.1"/>
    <property type="molecule type" value="Genomic_DNA"/>
</dbReference>
<evidence type="ECO:0000313" key="11">
    <source>
        <dbReference type="Proteomes" id="UP000774000"/>
    </source>
</evidence>
<name>A0A938XTV4_9FIRM</name>
<dbReference type="NCBIfam" id="TIGR04521">
    <property type="entry name" value="ECF_ATPase_2"/>
    <property type="match status" value="1"/>
</dbReference>
<dbReference type="AlphaFoldDB" id="A0A938XTV4"/>
<dbReference type="InterPro" id="IPR050095">
    <property type="entry name" value="ECF_ABC_transporter_ATP-bd"/>
</dbReference>
<dbReference type="PANTHER" id="PTHR43553">
    <property type="entry name" value="HEAVY METAL TRANSPORTER"/>
    <property type="match status" value="1"/>
</dbReference>
<comment type="similarity">
    <text evidence="8">Belongs to the ABC transporter superfamily. Energy-coupling factor EcfA family.</text>
</comment>
<feature type="domain" description="ABC transporter" evidence="9">
    <location>
        <begin position="3"/>
        <end position="244"/>
    </location>
</feature>
<keyword evidence="10" id="KW-0378">Hydrolase</keyword>
<evidence type="ECO:0000259" key="9">
    <source>
        <dbReference type="PROSITE" id="PS50893"/>
    </source>
</evidence>
<comment type="subcellular location">
    <subcellularLocation>
        <location evidence="1 8">Cell membrane</location>
        <topology evidence="1 8">Peripheral membrane protein</topology>
    </subcellularLocation>
</comment>
<dbReference type="RefSeq" id="WP_204702577.1">
    <property type="nucleotide sequence ID" value="NZ_JAFBDQ010000018.1"/>
</dbReference>
<dbReference type="InterPro" id="IPR017871">
    <property type="entry name" value="ABC_transporter-like_CS"/>
</dbReference>
<dbReference type="FunFam" id="3.40.50.300:FF:000224">
    <property type="entry name" value="Energy-coupling factor transporter ATP-binding protein EcfA"/>
    <property type="match status" value="1"/>
</dbReference>
<dbReference type="GO" id="GO:0016887">
    <property type="term" value="F:ATP hydrolysis activity"/>
    <property type="evidence" value="ECO:0007669"/>
    <property type="project" value="InterPro"/>
</dbReference>
<dbReference type="GO" id="GO:0042626">
    <property type="term" value="F:ATPase-coupled transmembrane transporter activity"/>
    <property type="evidence" value="ECO:0007669"/>
    <property type="project" value="TreeGrafter"/>
</dbReference>
<dbReference type="NCBIfam" id="NF010158">
    <property type="entry name" value="PRK13637.1"/>
    <property type="match status" value="1"/>
</dbReference>
<keyword evidence="5 8" id="KW-0067">ATP-binding</keyword>
<dbReference type="SMART" id="SM00382">
    <property type="entry name" value="AAA"/>
    <property type="match status" value="1"/>
</dbReference>
<comment type="caution">
    <text evidence="10">The sequence shown here is derived from an EMBL/GenBank/DDBJ whole genome shotgun (WGS) entry which is preliminary data.</text>
</comment>
<evidence type="ECO:0000256" key="3">
    <source>
        <dbReference type="ARBA" id="ARBA00022475"/>
    </source>
</evidence>
<evidence type="ECO:0000256" key="5">
    <source>
        <dbReference type="ARBA" id="ARBA00022840"/>
    </source>
</evidence>
<keyword evidence="4 8" id="KW-0547">Nucleotide-binding</keyword>
<reference evidence="10" key="1">
    <citation type="submission" date="2021-01" db="EMBL/GenBank/DDBJ databases">
        <title>Genomic Encyclopedia of Type Strains, Phase IV (KMG-IV): sequencing the most valuable type-strain genomes for metagenomic binning, comparative biology and taxonomic classification.</title>
        <authorList>
            <person name="Goeker M."/>
        </authorList>
    </citation>
    <scope>NUCLEOTIDE SEQUENCE</scope>
    <source>
        <strain evidence="10">DSM 23230</strain>
    </source>
</reference>
<dbReference type="PANTHER" id="PTHR43553:SF27">
    <property type="entry name" value="ENERGY-COUPLING FACTOR TRANSPORTER ATP-BINDING PROTEIN ECFA2"/>
    <property type="match status" value="1"/>
</dbReference>
<evidence type="ECO:0000256" key="6">
    <source>
        <dbReference type="ARBA" id="ARBA00022967"/>
    </source>
</evidence>
<organism evidence="10 11">
    <name type="scientific">Halanaerobacter jeridensis</name>
    <dbReference type="NCBI Taxonomy" id="706427"/>
    <lineage>
        <taxon>Bacteria</taxon>
        <taxon>Bacillati</taxon>
        <taxon>Bacillota</taxon>
        <taxon>Clostridia</taxon>
        <taxon>Halanaerobiales</taxon>
        <taxon>Halobacteroidaceae</taxon>
        <taxon>Halanaerobacter</taxon>
    </lineage>
</organism>
<dbReference type="InterPro" id="IPR030946">
    <property type="entry name" value="EcfA2"/>
</dbReference>
<dbReference type="CDD" id="cd03225">
    <property type="entry name" value="ABC_cobalt_CbiO_domain1"/>
    <property type="match status" value="1"/>
</dbReference>
<dbReference type="PROSITE" id="PS00211">
    <property type="entry name" value="ABC_TRANSPORTER_1"/>
    <property type="match status" value="1"/>
</dbReference>
<dbReference type="GO" id="GO:0043190">
    <property type="term" value="C:ATP-binding cassette (ABC) transporter complex"/>
    <property type="evidence" value="ECO:0007669"/>
    <property type="project" value="TreeGrafter"/>
</dbReference>
<evidence type="ECO:0000313" key="10">
    <source>
        <dbReference type="EMBL" id="MBM7557804.1"/>
    </source>
</evidence>
<keyword evidence="11" id="KW-1185">Reference proteome</keyword>
<keyword evidence="2 8" id="KW-0813">Transport</keyword>
<dbReference type="Gene3D" id="3.40.50.300">
    <property type="entry name" value="P-loop containing nucleotide triphosphate hydrolases"/>
    <property type="match status" value="1"/>
</dbReference>
<keyword evidence="6" id="KW-1278">Translocase</keyword>
<dbReference type="InterPro" id="IPR015856">
    <property type="entry name" value="ABC_transpr_CbiO/EcfA_su"/>
</dbReference>
<dbReference type="PROSITE" id="PS50893">
    <property type="entry name" value="ABC_TRANSPORTER_2"/>
    <property type="match status" value="1"/>
</dbReference>
<keyword evidence="3 8" id="KW-1003">Cell membrane</keyword>
<dbReference type="Proteomes" id="UP000774000">
    <property type="component" value="Unassembled WGS sequence"/>
</dbReference>
<evidence type="ECO:0000256" key="2">
    <source>
        <dbReference type="ARBA" id="ARBA00022448"/>
    </source>
</evidence>
<proteinExistence type="inferred from homology"/>
<evidence type="ECO:0000256" key="4">
    <source>
        <dbReference type="ARBA" id="ARBA00022741"/>
    </source>
</evidence>
<dbReference type="EC" id="7.-.-.-" evidence="8"/>
<dbReference type="InterPro" id="IPR003593">
    <property type="entry name" value="AAA+_ATPase"/>
</dbReference>
<keyword evidence="7 8" id="KW-0472">Membrane</keyword>
<evidence type="ECO:0000256" key="1">
    <source>
        <dbReference type="ARBA" id="ARBA00004202"/>
    </source>
</evidence>
<comment type="subunit">
    <text evidence="8">Forms a stable energy-coupling factor (ECF) transporter complex composed of 2 membrane-embedded substrate-binding proteins (S component), 2 ATP-binding proteins (A component) and 2 transmembrane proteins (T component).</text>
</comment>
<dbReference type="InterPro" id="IPR027417">
    <property type="entry name" value="P-loop_NTPase"/>
</dbReference>
<dbReference type="SUPFAM" id="SSF52540">
    <property type="entry name" value="P-loop containing nucleoside triphosphate hydrolases"/>
    <property type="match status" value="1"/>
</dbReference>
<gene>
    <name evidence="10" type="ORF">JOC47_002670</name>
</gene>
<comment type="function">
    <text evidence="8">ATP-binding (A) component of a common energy-coupling factor (ECF) ABC-transporter complex.</text>
</comment>
<dbReference type="Pfam" id="PF00005">
    <property type="entry name" value="ABC_tran"/>
    <property type="match status" value="1"/>
</dbReference>
<accession>A0A938XTV4</accession>
<dbReference type="GO" id="GO:0005524">
    <property type="term" value="F:ATP binding"/>
    <property type="evidence" value="ECO:0007669"/>
    <property type="project" value="UniProtKB-UniRule"/>
</dbReference>